<proteinExistence type="predicted"/>
<dbReference type="Proteomes" id="UP001168821">
    <property type="component" value="Unassembled WGS sequence"/>
</dbReference>
<name>A0AA38IDL1_9CUCU</name>
<organism evidence="2 3">
    <name type="scientific">Zophobas morio</name>
    <dbReference type="NCBI Taxonomy" id="2755281"/>
    <lineage>
        <taxon>Eukaryota</taxon>
        <taxon>Metazoa</taxon>
        <taxon>Ecdysozoa</taxon>
        <taxon>Arthropoda</taxon>
        <taxon>Hexapoda</taxon>
        <taxon>Insecta</taxon>
        <taxon>Pterygota</taxon>
        <taxon>Neoptera</taxon>
        <taxon>Endopterygota</taxon>
        <taxon>Coleoptera</taxon>
        <taxon>Polyphaga</taxon>
        <taxon>Cucujiformia</taxon>
        <taxon>Tenebrionidae</taxon>
        <taxon>Zophobas</taxon>
    </lineage>
</organism>
<gene>
    <name evidence="2" type="ORF">Zmor_013496</name>
</gene>
<keyword evidence="1" id="KW-1133">Transmembrane helix</keyword>
<comment type="caution">
    <text evidence="2">The sequence shown here is derived from an EMBL/GenBank/DDBJ whole genome shotgun (WGS) entry which is preliminary data.</text>
</comment>
<sequence length="108" mass="12042">MVTDTQVGDFDRFQAMSLPLRQHATLTEITIFICYLIDNSFMLGLTSRRMALLHRCDPHCWENGKTDLDVCSSNVYFFGFAISQSVCRGVIGGLRGDEAATGKLSVMQ</sequence>
<dbReference type="AlphaFoldDB" id="A0AA38IDL1"/>
<protein>
    <submittedName>
        <fullName evidence="2">Uncharacterized protein</fullName>
    </submittedName>
</protein>
<keyword evidence="3" id="KW-1185">Reference proteome</keyword>
<keyword evidence="1" id="KW-0472">Membrane</keyword>
<evidence type="ECO:0000313" key="2">
    <source>
        <dbReference type="EMBL" id="KAJ3654300.1"/>
    </source>
</evidence>
<feature type="transmembrane region" description="Helical" evidence="1">
    <location>
        <begin position="26"/>
        <end position="45"/>
    </location>
</feature>
<dbReference type="EMBL" id="JALNTZ010000004">
    <property type="protein sequence ID" value="KAJ3654300.1"/>
    <property type="molecule type" value="Genomic_DNA"/>
</dbReference>
<evidence type="ECO:0000256" key="1">
    <source>
        <dbReference type="SAM" id="Phobius"/>
    </source>
</evidence>
<keyword evidence="1" id="KW-0812">Transmembrane</keyword>
<accession>A0AA38IDL1</accession>
<evidence type="ECO:0000313" key="3">
    <source>
        <dbReference type="Proteomes" id="UP001168821"/>
    </source>
</evidence>
<reference evidence="2" key="1">
    <citation type="journal article" date="2023" name="G3 (Bethesda)">
        <title>Whole genome assemblies of Zophobas morio and Tenebrio molitor.</title>
        <authorList>
            <person name="Kaur S."/>
            <person name="Stinson S.A."/>
            <person name="diCenzo G.C."/>
        </authorList>
    </citation>
    <scope>NUCLEOTIDE SEQUENCE</scope>
    <source>
        <strain evidence="2">QUZm001</strain>
    </source>
</reference>